<name>A0A941E3R7_9BURK</name>
<evidence type="ECO:0000256" key="1">
    <source>
        <dbReference type="ARBA" id="ARBA00012528"/>
    </source>
</evidence>
<feature type="transmembrane region" description="Helical" evidence="3">
    <location>
        <begin position="122"/>
        <end position="141"/>
    </location>
</feature>
<dbReference type="AlphaFoldDB" id="A0A941E3R7"/>
<dbReference type="CDD" id="cd01949">
    <property type="entry name" value="GGDEF"/>
    <property type="match status" value="1"/>
</dbReference>
<organism evidence="5 6">
    <name type="scientific">Undibacterium fentianense</name>
    <dbReference type="NCBI Taxonomy" id="2828728"/>
    <lineage>
        <taxon>Bacteria</taxon>
        <taxon>Pseudomonadati</taxon>
        <taxon>Pseudomonadota</taxon>
        <taxon>Betaproteobacteria</taxon>
        <taxon>Burkholderiales</taxon>
        <taxon>Oxalobacteraceae</taxon>
        <taxon>Undibacterium</taxon>
    </lineage>
</organism>
<dbReference type="InterPro" id="IPR043128">
    <property type="entry name" value="Rev_trsase/Diguanyl_cyclase"/>
</dbReference>
<dbReference type="NCBIfam" id="TIGR00254">
    <property type="entry name" value="GGDEF"/>
    <property type="match status" value="1"/>
</dbReference>
<evidence type="ECO:0000256" key="3">
    <source>
        <dbReference type="SAM" id="Phobius"/>
    </source>
</evidence>
<dbReference type="GO" id="GO:0005886">
    <property type="term" value="C:plasma membrane"/>
    <property type="evidence" value="ECO:0007669"/>
    <property type="project" value="TreeGrafter"/>
</dbReference>
<evidence type="ECO:0000259" key="4">
    <source>
        <dbReference type="PROSITE" id="PS50887"/>
    </source>
</evidence>
<evidence type="ECO:0000313" key="5">
    <source>
        <dbReference type="EMBL" id="MBR7800647.1"/>
    </source>
</evidence>
<protein>
    <recommendedName>
        <fullName evidence="1">diguanylate cyclase</fullName>
        <ecNumber evidence="1">2.7.7.65</ecNumber>
    </recommendedName>
</protein>
<feature type="transmembrane region" description="Helical" evidence="3">
    <location>
        <begin position="94"/>
        <end position="116"/>
    </location>
</feature>
<feature type="transmembrane region" description="Helical" evidence="3">
    <location>
        <begin position="188"/>
        <end position="212"/>
    </location>
</feature>
<gene>
    <name evidence="5" type="ORF">KDM90_11620</name>
</gene>
<keyword evidence="3" id="KW-1133">Transmembrane helix</keyword>
<feature type="domain" description="GGDEF" evidence="4">
    <location>
        <begin position="254"/>
        <end position="387"/>
    </location>
</feature>
<reference evidence="5" key="1">
    <citation type="submission" date="2021-04" db="EMBL/GenBank/DDBJ databases">
        <title>novel species isolated from subtropical streams in China.</title>
        <authorList>
            <person name="Lu H."/>
        </authorList>
    </citation>
    <scope>NUCLEOTIDE SEQUENCE</scope>
    <source>
        <strain evidence="5">FT137W</strain>
    </source>
</reference>
<dbReference type="GO" id="GO:0052621">
    <property type="term" value="F:diguanylate cyclase activity"/>
    <property type="evidence" value="ECO:0007669"/>
    <property type="project" value="UniProtKB-EC"/>
</dbReference>
<keyword evidence="6" id="KW-1185">Reference proteome</keyword>
<dbReference type="PROSITE" id="PS50887">
    <property type="entry name" value="GGDEF"/>
    <property type="match status" value="1"/>
</dbReference>
<dbReference type="EMBL" id="JAGSPJ010000004">
    <property type="protein sequence ID" value="MBR7800647.1"/>
    <property type="molecule type" value="Genomic_DNA"/>
</dbReference>
<dbReference type="GO" id="GO:1902201">
    <property type="term" value="P:negative regulation of bacterial-type flagellum-dependent cell motility"/>
    <property type="evidence" value="ECO:0007669"/>
    <property type="project" value="TreeGrafter"/>
</dbReference>
<dbReference type="FunFam" id="3.30.70.270:FF:000001">
    <property type="entry name" value="Diguanylate cyclase domain protein"/>
    <property type="match status" value="1"/>
</dbReference>
<sequence>MLSLDTRTIMLVWSVLSMLFAGILALVGTQAVNVKGVRQWALADLMIGLGLAITSQMSYPPPPALAVPAAILIGIGLGLIYNGIEAFEGKPCRYWIPALLSVLVLLNTFIFGFLFFDSQIRIIINFVLIGSVHLLCAKALFIRIEQPLRTAYWLAGSSMLLMTLLSLARILGLMLAPANSVSMFAPTGVTPIVLLFASVAQMSMSFAFLLMINFRLAHQLNTLATTDSLTGLLNRRSFEKQAQRELQYSKRTNLPVSLLVIDVDHFKRINDESGHLAGDEVLRQLAQLMTNAVRTNDYIARYGGEEFCILLPNTQSEQAHILAERIRILFSQLDIAWHDKKLTCTVSIGVTDSSAGIEEFESLLSTADQAMYAAKRAGRNRVLIQACTRRGSSTIPQAITP</sequence>
<dbReference type="InterPro" id="IPR050469">
    <property type="entry name" value="Diguanylate_Cyclase"/>
</dbReference>
<accession>A0A941E3R7</accession>
<dbReference type="Pfam" id="PF00990">
    <property type="entry name" value="GGDEF"/>
    <property type="match status" value="1"/>
</dbReference>
<dbReference type="EC" id="2.7.7.65" evidence="1"/>
<dbReference type="SMART" id="SM00267">
    <property type="entry name" value="GGDEF"/>
    <property type="match status" value="1"/>
</dbReference>
<keyword evidence="3" id="KW-0812">Transmembrane</keyword>
<feature type="transmembrane region" description="Helical" evidence="3">
    <location>
        <begin position="65"/>
        <end position="82"/>
    </location>
</feature>
<feature type="transmembrane region" description="Helical" evidence="3">
    <location>
        <begin position="153"/>
        <end position="176"/>
    </location>
</feature>
<dbReference type="PANTHER" id="PTHR45138:SF9">
    <property type="entry name" value="DIGUANYLATE CYCLASE DGCM-RELATED"/>
    <property type="match status" value="1"/>
</dbReference>
<dbReference type="PANTHER" id="PTHR45138">
    <property type="entry name" value="REGULATORY COMPONENTS OF SENSORY TRANSDUCTION SYSTEM"/>
    <property type="match status" value="1"/>
</dbReference>
<dbReference type="InterPro" id="IPR029787">
    <property type="entry name" value="Nucleotide_cyclase"/>
</dbReference>
<dbReference type="GO" id="GO:0043709">
    <property type="term" value="P:cell adhesion involved in single-species biofilm formation"/>
    <property type="evidence" value="ECO:0007669"/>
    <property type="project" value="TreeGrafter"/>
</dbReference>
<dbReference type="Gene3D" id="3.30.70.270">
    <property type="match status" value="1"/>
</dbReference>
<evidence type="ECO:0000313" key="6">
    <source>
        <dbReference type="Proteomes" id="UP000678545"/>
    </source>
</evidence>
<comment type="catalytic activity">
    <reaction evidence="2">
        <text>2 GTP = 3',3'-c-di-GMP + 2 diphosphate</text>
        <dbReference type="Rhea" id="RHEA:24898"/>
        <dbReference type="ChEBI" id="CHEBI:33019"/>
        <dbReference type="ChEBI" id="CHEBI:37565"/>
        <dbReference type="ChEBI" id="CHEBI:58805"/>
        <dbReference type="EC" id="2.7.7.65"/>
    </reaction>
</comment>
<dbReference type="RefSeq" id="WP_212675764.1">
    <property type="nucleotide sequence ID" value="NZ_JAGSPJ010000004.1"/>
</dbReference>
<evidence type="ECO:0000256" key="2">
    <source>
        <dbReference type="ARBA" id="ARBA00034247"/>
    </source>
</evidence>
<proteinExistence type="predicted"/>
<dbReference type="InterPro" id="IPR000160">
    <property type="entry name" value="GGDEF_dom"/>
</dbReference>
<dbReference type="Proteomes" id="UP000678545">
    <property type="component" value="Unassembled WGS sequence"/>
</dbReference>
<dbReference type="SUPFAM" id="SSF55073">
    <property type="entry name" value="Nucleotide cyclase"/>
    <property type="match status" value="1"/>
</dbReference>
<feature type="transmembrane region" description="Helical" evidence="3">
    <location>
        <begin position="6"/>
        <end position="28"/>
    </location>
</feature>
<comment type="caution">
    <text evidence="5">The sequence shown here is derived from an EMBL/GenBank/DDBJ whole genome shotgun (WGS) entry which is preliminary data.</text>
</comment>
<keyword evidence="3" id="KW-0472">Membrane</keyword>